<feature type="transmembrane region" description="Helical" evidence="7">
    <location>
        <begin position="290"/>
        <end position="312"/>
    </location>
</feature>
<feature type="transmembrane region" description="Helical" evidence="7">
    <location>
        <begin position="426"/>
        <end position="444"/>
    </location>
</feature>
<dbReference type="InterPro" id="IPR020846">
    <property type="entry name" value="MFS_dom"/>
</dbReference>
<evidence type="ECO:0000313" key="10">
    <source>
        <dbReference type="Proteomes" id="UP000756346"/>
    </source>
</evidence>
<keyword evidence="3" id="KW-0813">Transport</keyword>
<evidence type="ECO:0000256" key="4">
    <source>
        <dbReference type="ARBA" id="ARBA00022692"/>
    </source>
</evidence>
<dbReference type="InterPro" id="IPR005828">
    <property type="entry name" value="MFS_sugar_transport-like"/>
</dbReference>
<keyword evidence="5 7" id="KW-1133">Transmembrane helix</keyword>
<dbReference type="PANTHER" id="PTHR48022:SF3">
    <property type="entry name" value="HEXOSE TRANSPORTER PROTEIN (AFU_ORTHOLOGUE AFUA_8G04480)-RELATED"/>
    <property type="match status" value="1"/>
</dbReference>
<accession>A0A9P8XZG7</accession>
<keyword evidence="4 7" id="KW-0812">Transmembrane</keyword>
<evidence type="ECO:0000256" key="2">
    <source>
        <dbReference type="ARBA" id="ARBA00010992"/>
    </source>
</evidence>
<dbReference type="OrthoDB" id="6133115at2759"/>
<comment type="similarity">
    <text evidence="2">Belongs to the major facilitator superfamily. Sugar transporter (TC 2.A.1.1) family.</text>
</comment>
<sequence>MGTSDVRSMADDTVAHQLATVLPSDGRPWYRKGHLVRLNVHVLSLIMLCSANGYDGTLMNGLQALPRWNEFMGMPAGAWLGFINAVYWISNGVSFAASAWISNKYGRKPGIYIGYVFLVAGIILQTAANNEGAFIAARALVGSASGWYTSGAPILINEIAFPTHRPIAAACYQCGFYLGSLISAWVTFATRDYGTSWDWRLPSLLQILLPALALPGIIMAPESPRWLASVDRVEDAKQFILEHHAGGDIDSPLVSFETEEIINTIKAEQEAYASTSYADLVKTKGNRWRLLISVTLGIFSQWSGNGVVSYYLALVLQTVGITSVTHQTLISALLQVWNLIWAVAASVSVERLGRRPLFLSSAVIMLVSYIVITGLSGSFANTGNAPVGIAVIPFLFIFFLGYDIALTPLVVSYPVEIWPYRLRSRGFTASWVSGICAAVFNMFVNPIALQSIGWKYYFVFIVFLVAFLLTAYFCYPETRGRTLEQMAFIFDGDDAAAAAELLPAESKTGSVPEEEKQKLEKSG</sequence>
<dbReference type="InterPro" id="IPR050360">
    <property type="entry name" value="MFS_Sugar_Transporters"/>
</dbReference>
<evidence type="ECO:0000259" key="8">
    <source>
        <dbReference type="PROSITE" id="PS50850"/>
    </source>
</evidence>
<dbReference type="GO" id="GO:0016020">
    <property type="term" value="C:membrane"/>
    <property type="evidence" value="ECO:0007669"/>
    <property type="project" value="UniProtKB-SubCell"/>
</dbReference>
<evidence type="ECO:0000256" key="1">
    <source>
        <dbReference type="ARBA" id="ARBA00004141"/>
    </source>
</evidence>
<proteinExistence type="inferred from homology"/>
<dbReference type="EMBL" id="JAGTJQ010000008">
    <property type="protein sequence ID" value="KAH7025701.1"/>
    <property type="molecule type" value="Genomic_DNA"/>
</dbReference>
<keyword evidence="6 7" id="KW-0472">Membrane</keyword>
<dbReference type="InterPro" id="IPR005829">
    <property type="entry name" value="Sugar_transporter_CS"/>
</dbReference>
<feature type="domain" description="Major facilitator superfamily (MFS) profile" evidence="8">
    <location>
        <begin position="41"/>
        <end position="479"/>
    </location>
</feature>
<dbReference type="PROSITE" id="PS50850">
    <property type="entry name" value="MFS"/>
    <property type="match status" value="1"/>
</dbReference>
<feature type="transmembrane region" description="Helical" evidence="7">
    <location>
        <begin position="74"/>
        <end position="97"/>
    </location>
</feature>
<keyword evidence="10" id="KW-1185">Reference proteome</keyword>
<feature type="transmembrane region" description="Helical" evidence="7">
    <location>
        <begin position="385"/>
        <end position="405"/>
    </location>
</feature>
<dbReference type="AlphaFoldDB" id="A0A9P8XZG7"/>
<dbReference type="GO" id="GO:0005351">
    <property type="term" value="F:carbohydrate:proton symporter activity"/>
    <property type="evidence" value="ECO:0007669"/>
    <property type="project" value="TreeGrafter"/>
</dbReference>
<dbReference type="GeneID" id="70189944"/>
<dbReference type="FunFam" id="1.20.1250.20:FF:000134">
    <property type="entry name" value="MFS sugar transporter protein"/>
    <property type="match status" value="1"/>
</dbReference>
<dbReference type="RefSeq" id="XP_046008918.1">
    <property type="nucleotide sequence ID" value="XM_046160398.1"/>
</dbReference>
<feature type="transmembrane region" description="Helical" evidence="7">
    <location>
        <begin position="324"/>
        <end position="345"/>
    </location>
</feature>
<dbReference type="SUPFAM" id="SSF103473">
    <property type="entry name" value="MFS general substrate transporter"/>
    <property type="match status" value="1"/>
</dbReference>
<reference evidence="9" key="1">
    <citation type="journal article" date="2021" name="Nat. Commun.">
        <title>Genetic determinants of endophytism in the Arabidopsis root mycobiome.</title>
        <authorList>
            <person name="Mesny F."/>
            <person name="Miyauchi S."/>
            <person name="Thiergart T."/>
            <person name="Pickel B."/>
            <person name="Atanasova L."/>
            <person name="Karlsson M."/>
            <person name="Huettel B."/>
            <person name="Barry K.W."/>
            <person name="Haridas S."/>
            <person name="Chen C."/>
            <person name="Bauer D."/>
            <person name="Andreopoulos W."/>
            <person name="Pangilinan J."/>
            <person name="LaButti K."/>
            <person name="Riley R."/>
            <person name="Lipzen A."/>
            <person name="Clum A."/>
            <person name="Drula E."/>
            <person name="Henrissat B."/>
            <person name="Kohler A."/>
            <person name="Grigoriev I.V."/>
            <person name="Martin F.M."/>
            <person name="Hacquard S."/>
        </authorList>
    </citation>
    <scope>NUCLEOTIDE SEQUENCE</scope>
    <source>
        <strain evidence="9">MPI-CAGE-CH-0230</strain>
    </source>
</reference>
<comment type="subcellular location">
    <subcellularLocation>
        <location evidence="1">Membrane</location>
        <topology evidence="1">Multi-pass membrane protein</topology>
    </subcellularLocation>
</comment>
<dbReference type="Pfam" id="PF00083">
    <property type="entry name" value="Sugar_tr"/>
    <property type="match status" value="1"/>
</dbReference>
<evidence type="ECO:0000256" key="6">
    <source>
        <dbReference type="ARBA" id="ARBA00023136"/>
    </source>
</evidence>
<feature type="transmembrane region" description="Helical" evidence="7">
    <location>
        <begin position="167"/>
        <end position="189"/>
    </location>
</feature>
<protein>
    <submittedName>
        <fullName evidence="9">General substrate transporter</fullName>
    </submittedName>
</protein>
<evidence type="ECO:0000256" key="7">
    <source>
        <dbReference type="SAM" id="Phobius"/>
    </source>
</evidence>
<dbReference type="InterPro" id="IPR036259">
    <property type="entry name" value="MFS_trans_sf"/>
</dbReference>
<feature type="transmembrane region" description="Helical" evidence="7">
    <location>
        <begin position="109"/>
        <end position="128"/>
    </location>
</feature>
<name>A0A9P8XZG7_9PEZI</name>
<gene>
    <name evidence="9" type="ORF">B0I36DRAFT_375791</name>
</gene>
<dbReference type="PROSITE" id="PS00216">
    <property type="entry name" value="SUGAR_TRANSPORT_1"/>
    <property type="match status" value="1"/>
</dbReference>
<evidence type="ECO:0000256" key="3">
    <source>
        <dbReference type="ARBA" id="ARBA00022448"/>
    </source>
</evidence>
<feature type="transmembrane region" description="Helical" evidence="7">
    <location>
        <begin position="134"/>
        <end position="155"/>
    </location>
</feature>
<evidence type="ECO:0000313" key="9">
    <source>
        <dbReference type="EMBL" id="KAH7025701.1"/>
    </source>
</evidence>
<feature type="transmembrane region" description="Helical" evidence="7">
    <location>
        <begin position="456"/>
        <end position="475"/>
    </location>
</feature>
<organism evidence="9 10">
    <name type="scientific">Microdochium trichocladiopsis</name>
    <dbReference type="NCBI Taxonomy" id="1682393"/>
    <lineage>
        <taxon>Eukaryota</taxon>
        <taxon>Fungi</taxon>
        <taxon>Dikarya</taxon>
        <taxon>Ascomycota</taxon>
        <taxon>Pezizomycotina</taxon>
        <taxon>Sordariomycetes</taxon>
        <taxon>Xylariomycetidae</taxon>
        <taxon>Xylariales</taxon>
        <taxon>Microdochiaceae</taxon>
        <taxon>Microdochium</taxon>
    </lineage>
</organism>
<dbReference type="Proteomes" id="UP000756346">
    <property type="component" value="Unassembled WGS sequence"/>
</dbReference>
<dbReference type="PANTHER" id="PTHR48022">
    <property type="entry name" value="PLASTIDIC GLUCOSE TRANSPORTER 4"/>
    <property type="match status" value="1"/>
</dbReference>
<comment type="caution">
    <text evidence="9">The sequence shown here is derived from an EMBL/GenBank/DDBJ whole genome shotgun (WGS) entry which is preliminary data.</text>
</comment>
<evidence type="ECO:0000256" key="5">
    <source>
        <dbReference type="ARBA" id="ARBA00022989"/>
    </source>
</evidence>
<feature type="transmembrane region" description="Helical" evidence="7">
    <location>
        <begin position="357"/>
        <end position="379"/>
    </location>
</feature>
<dbReference type="Gene3D" id="1.20.1250.20">
    <property type="entry name" value="MFS general substrate transporter like domains"/>
    <property type="match status" value="1"/>
</dbReference>